<comment type="subcellular location">
    <subcellularLocation>
        <location evidence="1 8">Cytoplasm</location>
    </subcellularLocation>
</comment>
<evidence type="ECO:0000256" key="1">
    <source>
        <dbReference type="ARBA" id="ARBA00004496"/>
    </source>
</evidence>
<evidence type="ECO:0000259" key="9">
    <source>
        <dbReference type="Pfam" id="PF01171"/>
    </source>
</evidence>
<dbReference type="GO" id="GO:0006400">
    <property type="term" value="P:tRNA modification"/>
    <property type="evidence" value="ECO:0007669"/>
    <property type="project" value="UniProtKB-UniRule"/>
</dbReference>
<evidence type="ECO:0000259" key="10">
    <source>
        <dbReference type="Pfam" id="PF11734"/>
    </source>
</evidence>
<keyword evidence="4 8" id="KW-0819">tRNA processing</keyword>
<keyword evidence="2 8" id="KW-0963">Cytoplasm</keyword>
<feature type="domain" description="tRNA(Ile)-lysidine/2-thiocytidine synthase N-terminal" evidence="9">
    <location>
        <begin position="25"/>
        <end position="210"/>
    </location>
</feature>
<evidence type="ECO:0000256" key="5">
    <source>
        <dbReference type="ARBA" id="ARBA00022741"/>
    </source>
</evidence>
<dbReference type="CDD" id="cd01992">
    <property type="entry name" value="TilS_N"/>
    <property type="match status" value="1"/>
</dbReference>
<comment type="function">
    <text evidence="8">Ligates lysine onto the cytidine present at position 34 of the AUA codon-specific tRNA(Ile) that contains the anticodon CAU, in an ATP-dependent manner. Cytidine is converted to lysidine, thus changing the amino acid specificity of the tRNA from methionine to isoleucine.</text>
</comment>
<dbReference type="InterPro" id="IPR012796">
    <property type="entry name" value="Lysidine-tRNA-synth_C"/>
</dbReference>
<dbReference type="GO" id="GO:0005524">
    <property type="term" value="F:ATP binding"/>
    <property type="evidence" value="ECO:0007669"/>
    <property type="project" value="UniProtKB-UniRule"/>
</dbReference>
<dbReference type="AlphaFoldDB" id="A0AA87TER4"/>
<evidence type="ECO:0000256" key="8">
    <source>
        <dbReference type="HAMAP-Rule" id="MF_01161"/>
    </source>
</evidence>
<evidence type="ECO:0000256" key="7">
    <source>
        <dbReference type="ARBA" id="ARBA00048539"/>
    </source>
</evidence>
<evidence type="ECO:0000313" key="12">
    <source>
        <dbReference type="Proteomes" id="UP000014634"/>
    </source>
</evidence>
<keyword evidence="3 8" id="KW-0436">Ligase</keyword>
<dbReference type="GO" id="GO:0032267">
    <property type="term" value="F:tRNA(Ile)-lysidine synthase activity"/>
    <property type="evidence" value="ECO:0007669"/>
    <property type="project" value="UniProtKB-EC"/>
</dbReference>
<dbReference type="InterPro" id="IPR011063">
    <property type="entry name" value="TilS/TtcA_N"/>
</dbReference>
<comment type="catalytic activity">
    <reaction evidence="7 8">
        <text>cytidine(34) in tRNA(Ile2) + L-lysine + ATP = lysidine(34) in tRNA(Ile2) + AMP + diphosphate + H(+)</text>
        <dbReference type="Rhea" id="RHEA:43744"/>
        <dbReference type="Rhea" id="RHEA-COMP:10625"/>
        <dbReference type="Rhea" id="RHEA-COMP:10670"/>
        <dbReference type="ChEBI" id="CHEBI:15378"/>
        <dbReference type="ChEBI" id="CHEBI:30616"/>
        <dbReference type="ChEBI" id="CHEBI:32551"/>
        <dbReference type="ChEBI" id="CHEBI:33019"/>
        <dbReference type="ChEBI" id="CHEBI:82748"/>
        <dbReference type="ChEBI" id="CHEBI:83665"/>
        <dbReference type="ChEBI" id="CHEBI:456215"/>
        <dbReference type="EC" id="6.3.4.19"/>
    </reaction>
</comment>
<dbReference type="Proteomes" id="UP000014634">
    <property type="component" value="Unassembled WGS sequence"/>
</dbReference>
<dbReference type="InterPro" id="IPR014729">
    <property type="entry name" value="Rossmann-like_a/b/a_fold"/>
</dbReference>
<feature type="binding site" evidence="8">
    <location>
        <begin position="30"/>
        <end position="35"/>
    </location>
    <ligand>
        <name>ATP</name>
        <dbReference type="ChEBI" id="CHEBI:30616"/>
    </ligand>
</feature>
<comment type="similarity">
    <text evidence="8">Belongs to the tRNA(Ile)-lysidine synthase family.</text>
</comment>
<dbReference type="Pfam" id="PF01171">
    <property type="entry name" value="ATP_bind_3"/>
    <property type="match status" value="1"/>
</dbReference>
<reference evidence="11 12" key="1">
    <citation type="submission" date="2013-04" db="EMBL/GenBank/DDBJ databases">
        <title>The Genome Sequence of Treponema medium ATCC 700293.</title>
        <authorList>
            <consortium name="The Broad Institute Genomics Platform"/>
            <person name="Earl A."/>
            <person name="Ward D."/>
            <person name="Feldgarden M."/>
            <person name="Gevers D."/>
            <person name="Leonetti C."/>
            <person name="Blanton J.M."/>
            <person name="Dewhirst F.E."/>
            <person name="Izard J."/>
            <person name="Walker B."/>
            <person name="Young S."/>
            <person name="Zeng Q."/>
            <person name="Gargeya S."/>
            <person name="Fitzgerald M."/>
            <person name="Haas B."/>
            <person name="Abouelleil A."/>
            <person name="Allen A.W."/>
            <person name="Alvarado L."/>
            <person name="Arachchi H.M."/>
            <person name="Berlin A.M."/>
            <person name="Chapman S.B."/>
            <person name="Gainer-Dewar J."/>
            <person name="Goldberg J."/>
            <person name="Griggs A."/>
            <person name="Gujja S."/>
            <person name="Hansen M."/>
            <person name="Howarth C."/>
            <person name="Imamovic A."/>
            <person name="Ireland A."/>
            <person name="Larimer J."/>
            <person name="McCowan C."/>
            <person name="Murphy C."/>
            <person name="Pearson M."/>
            <person name="Poon T.W."/>
            <person name="Priest M."/>
            <person name="Roberts A."/>
            <person name="Saif S."/>
            <person name="Shea T."/>
            <person name="Sisk P."/>
            <person name="Sykes S."/>
            <person name="Wortman J."/>
            <person name="Nusbaum C."/>
            <person name="Birren B."/>
        </authorList>
    </citation>
    <scope>NUCLEOTIDE SEQUENCE [LARGE SCALE GENOMIC DNA]</scope>
    <source>
        <strain evidence="11 12">ATCC 700293</strain>
    </source>
</reference>
<evidence type="ECO:0000256" key="4">
    <source>
        <dbReference type="ARBA" id="ARBA00022694"/>
    </source>
</evidence>
<dbReference type="NCBIfam" id="TIGR02433">
    <property type="entry name" value="lysidine_TilS_C"/>
    <property type="match status" value="1"/>
</dbReference>
<dbReference type="Gene3D" id="3.40.50.620">
    <property type="entry name" value="HUPs"/>
    <property type="match status" value="1"/>
</dbReference>
<keyword evidence="6 8" id="KW-0067">ATP-binding</keyword>
<sequence length="524" mass="58353">MYSHPLIDAVFNNLKPFLTHIPCRFLLACSGGADSTALLLAFHQLQRRLRCRLTAVTVNHNIRSAEESAADSAFVAELCSRLEPPVSCVVAEIPAGEVERYAKERNRGTEDAARALRYRLFEETAASIDADYIVTAHNRSDVYETALMRLFQGGNTASLSMMPVRRGRYLRPLITVERSDIEAFLRQQGIVWREDATNAEDTYLRNRIRHHLVPALAMTFGGWRTGLDKTLQRIALDRSFCEESLATARETFTGMADNASSVADAANWEQCKYGALVIAADFFDSLHPALRLRVLEQGCRRLGIGTRVPLGILLRLSSELTVAPEILKGAAPEASATLEISEAALEGTMSEASAVSDALEAASIVLEKQADTRSKIAAAGALRLERRGNRILLFNSTVYLTLYNQKSYILTIPQCGKYAYPLGQLEVYHTANGIFVRDSEDKSCGVGPFTLPISVRSRRGGDRIQMKSGNVKEVKKILNEWQVDSLARELLPIIIEDTCIRRRTRIRALYGSFLGYKNWFVEEQ</sequence>
<dbReference type="GO" id="GO:0005737">
    <property type="term" value="C:cytoplasm"/>
    <property type="evidence" value="ECO:0007669"/>
    <property type="project" value="UniProtKB-SubCell"/>
</dbReference>
<accession>A0AA87TER4</accession>
<dbReference type="PANTHER" id="PTHR43033">
    <property type="entry name" value="TRNA(ILE)-LYSIDINE SYNTHASE-RELATED"/>
    <property type="match status" value="1"/>
</dbReference>
<keyword evidence="5 8" id="KW-0547">Nucleotide-binding</keyword>
<proteinExistence type="inferred from homology"/>
<dbReference type="EMBL" id="ATFE01000011">
    <property type="protein sequence ID" value="EPF28522.1"/>
    <property type="molecule type" value="Genomic_DNA"/>
</dbReference>
<dbReference type="SUPFAM" id="SSF56037">
    <property type="entry name" value="PheT/TilS domain"/>
    <property type="match status" value="1"/>
</dbReference>
<name>A0AA87TER4_TREMD</name>
<dbReference type="RefSeq" id="WP_016523361.1">
    <property type="nucleotide sequence ID" value="NZ_KE332517.1"/>
</dbReference>
<dbReference type="EC" id="6.3.4.19" evidence="8"/>
<dbReference type="HAMAP" id="MF_01161">
    <property type="entry name" value="tRNA_Ile_lys_synt"/>
    <property type="match status" value="1"/>
</dbReference>
<gene>
    <name evidence="8" type="primary">tilS</name>
    <name evidence="11" type="ORF">HMPREF9195_01419</name>
</gene>
<dbReference type="PANTHER" id="PTHR43033:SF1">
    <property type="entry name" value="TRNA(ILE)-LYSIDINE SYNTHASE-RELATED"/>
    <property type="match status" value="1"/>
</dbReference>
<evidence type="ECO:0000256" key="2">
    <source>
        <dbReference type="ARBA" id="ARBA00022490"/>
    </source>
</evidence>
<feature type="domain" description="Lysidine-tRNA(Ile) synthetase C-terminal" evidence="10">
    <location>
        <begin position="453"/>
        <end position="495"/>
    </location>
</feature>
<comment type="domain">
    <text evidence="8">The N-terminal region contains the highly conserved SGGXDS motif, predicted to be a P-loop motif involved in ATP binding.</text>
</comment>
<dbReference type="InterPro" id="IPR012094">
    <property type="entry name" value="tRNA_Ile_lys_synt"/>
</dbReference>
<organism evidence="11 12">
    <name type="scientific">Treponema medium ATCC 700293</name>
    <dbReference type="NCBI Taxonomy" id="1125700"/>
    <lineage>
        <taxon>Bacteria</taxon>
        <taxon>Pseudomonadati</taxon>
        <taxon>Spirochaetota</taxon>
        <taxon>Spirochaetia</taxon>
        <taxon>Spirochaetales</taxon>
        <taxon>Treponemataceae</taxon>
        <taxon>Treponema</taxon>
    </lineage>
</organism>
<dbReference type="Pfam" id="PF11734">
    <property type="entry name" value="TilS_C"/>
    <property type="match status" value="1"/>
</dbReference>
<protein>
    <recommendedName>
        <fullName evidence="8">tRNA(Ile)-lysidine synthase</fullName>
        <ecNumber evidence="8">6.3.4.19</ecNumber>
    </recommendedName>
    <alternativeName>
        <fullName evidence="8">tRNA(Ile)-2-lysyl-cytidine synthase</fullName>
    </alternativeName>
    <alternativeName>
        <fullName evidence="8">tRNA(Ile)-lysidine synthetase</fullName>
    </alternativeName>
</protein>
<evidence type="ECO:0000256" key="6">
    <source>
        <dbReference type="ARBA" id="ARBA00022840"/>
    </source>
</evidence>
<dbReference type="NCBIfam" id="TIGR02432">
    <property type="entry name" value="lysidine_TilS_N"/>
    <property type="match status" value="1"/>
</dbReference>
<dbReference type="InterPro" id="IPR012795">
    <property type="entry name" value="tRNA_Ile_lys_synt_N"/>
</dbReference>
<evidence type="ECO:0000313" key="11">
    <source>
        <dbReference type="EMBL" id="EPF28522.1"/>
    </source>
</evidence>
<comment type="caution">
    <text evidence="11">The sequence shown here is derived from an EMBL/GenBank/DDBJ whole genome shotgun (WGS) entry which is preliminary data.</text>
</comment>
<evidence type="ECO:0000256" key="3">
    <source>
        <dbReference type="ARBA" id="ARBA00022598"/>
    </source>
</evidence>
<dbReference type="SUPFAM" id="SSF52402">
    <property type="entry name" value="Adenine nucleotide alpha hydrolases-like"/>
    <property type="match status" value="1"/>
</dbReference>